<dbReference type="FunFam" id="1.10.275.20:FF:000001">
    <property type="entry name" value="carnitine O-palmitoyltransferase 2, mitochondrial"/>
    <property type="match status" value="1"/>
</dbReference>
<dbReference type="Gene3D" id="3.30.559.70">
    <property type="entry name" value="Choline/Carnitine o-acyltransferase, domain 2"/>
    <property type="match status" value="1"/>
</dbReference>
<organism evidence="12">
    <name type="scientific">Hirondellea gigas</name>
    <dbReference type="NCBI Taxonomy" id="1518452"/>
    <lineage>
        <taxon>Eukaryota</taxon>
        <taxon>Metazoa</taxon>
        <taxon>Ecdysozoa</taxon>
        <taxon>Arthropoda</taxon>
        <taxon>Crustacea</taxon>
        <taxon>Multicrustacea</taxon>
        <taxon>Malacostraca</taxon>
        <taxon>Eumalacostraca</taxon>
        <taxon>Peracarida</taxon>
        <taxon>Amphipoda</taxon>
        <taxon>Amphilochidea</taxon>
        <taxon>Lysianassida</taxon>
        <taxon>Lysianassidira</taxon>
        <taxon>Lysianassoidea</taxon>
        <taxon>Lysianassidae</taxon>
        <taxon>Hirondellea</taxon>
    </lineage>
</organism>
<evidence type="ECO:0000313" key="13">
    <source>
        <dbReference type="EMBL" id="LAC24177.1"/>
    </source>
</evidence>
<keyword evidence="6" id="KW-0443">Lipid metabolism</keyword>
<dbReference type="InterPro" id="IPR000542">
    <property type="entry name" value="Carn_acyl_trans"/>
</dbReference>
<dbReference type="UniPathway" id="UPA00659"/>
<evidence type="ECO:0000256" key="8">
    <source>
        <dbReference type="ARBA" id="ARBA00048999"/>
    </source>
</evidence>
<comment type="catalytic activity">
    <reaction evidence="8">
        <text>4,8-dimethylnonanoyl-CoA + (R)-carnitine = O-4,8-dimethylnonanoyl-(R)-carnitine + CoA</text>
        <dbReference type="Rhea" id="RHEA:44860"/>
        <dbReference type="ChEBI" id="CHEBI:16347"/>
        <dbReference type="ChEBI" id="CHEBI:57287"/>
        <dbReference type="ChEBI" id="CHEBI:77061"/>
        <dbReference type="ChEBI" id="CHEBI:84654"/>
    </reaction>
</comment>
<comment type="pathway">
    <text evidence="1">Lipid metabolism; fatty acid beta-oxidation.</text>
</comment>
<keyword evidence="7 10" id="KW-0012">Acyltransferase</keyword>
<protein>
    <submittedName>
        <fullName evidence="12 13">Carnitine O-palmitoyltransferase 2</fullName>
    </submittedName>
</protein>
<evidence type="ECO:0000256" key="9">
    <source>
        <dbReference type="PIRSR" id="PIRSR600542-1"/>
    </source>
</evidence>
<dbReference type="EMBL" id="IACT01005004">
    <property type="protein sequence ID" value="LAC24177.1"/>
    <property type="molecule type" value="mRNA"/>
</dbReference>
<dbReference type="Gene3D" id="1.20.1280.180">
    <property type="match status" value="1"/>
</dbReference>
<dbReference type="InterPro" id="IPR023213">
    <property type="entry name" value="CAT-like_dom_sf"/>
</dbReference>
<evidence type="ECO:0000256" key="2">
    <source>
        <dbReference type="ARBA" id="ARBA00005232"/>
    </source>
</evidence>
<evidence type="ECO:0000259" key="11">
    <source>
        <dbReference type="Pfam" id="PF00755"/>
    </source>
</evidence>
<dbReference type="Gene3D" id="3.30.559.10">
    <property type="entry name" value="Chloramphenicol acetyltransferase-like domain"/>
    <property type="match status" value="1"/>
</dbReference>
<dbReference type="GO" id="GO:0005739">
    <property type="term" value="C:mitochondrion"/>
    <property type="evidence" value="ECO:0007669"/>
    <property type="project" value="TreeGrafter"/>
</dbReference>
<evidence type="ECO:0000256" key="7">
    <source>
        <dbReference type="ARBA" id="ARBA00023315"/>
    </source>
</evidence>
<name>A0A2P2I894_9CRUS</name>
<dbReference type="GO" id="GO:0004095">
    <property type="term" value="F:carnitine O-palmitoyltransferase activity"/>
    <property type="evidence" value="ECO:0007669"/>
    <property type="project" value="TreeGrafter"/>
</dbReference>
<evidence type="ECO:0000256" key="3">
    <source>
        <dbReference type="ARBA" id="ARBA00022448"/>
    </source>
</evidence>
<keyword evidence="4 10" id="KW-0808">Transferase</keyword>
<dbReference type="GO" id="GO:0006635">
    <property type="term" value="P:fatty acid beta-oxidation"/>
    <property type="evidence" value="ECO:0007669"/>
    <property type="project" value="UniProtKB-UniPathway"/>
</dbReference>
<dbReference type="Pfam" id="PF00755">
    <property type="entry name" value="Carn_acyltransf"/>
    <property type="match status" value="1"/>
</dbReference>
<dbReference type="AlphaFoldDB" id="A0A2P2I894"/>
<keyword evidence="5" id="KW-0276">Fatty acid metabolism</keyword>
<feature type="domain" description="Choline/carnitine acyltransferase" evidence="11">
    <location>
        <begin position="63"/>
        <end position="651"/>
    </location>
</feature>
<dbReference type="InterPro" id="IPR042572">
    <property type="entry name" value="Carn_acyl_trans_N"/>
</dbReference>
<dbReference type="EMBL" id="IACF01004633">
    <property type="protein sequence ID" value="LAB70222.1"/>
    <property type="molecule type" value="mRNA"/>
</dbReference>
<dbReference type="InterPro" id="IPR042231">
    <property type="entry name" value="Cho/carn_acyl_trans_2"/>
</dbReference>
<keyword evidence="3" id="KW-0813">Transport</keyword>
<dbReference type="PANTHER" id="PTHR22589">
    <property type="entry name" value="CARNITINE O-ACYLTRANSFERASE"/>
    <property type="match status" value="1"/>
</dbReference>
<evidence type="ECO:0000313" key="12">
    <source>
        <dbReference type="EMBL" id="LAB70222.1"/>
    </source>
</evidence>
<reference evidence="13" key="1">
    <citation type="submission" date="2017-11" db="EMBL/GenBank/DDBJ databases">
        <title>The sensing device of the deep-sea amphipod.</title>
        <authorList>
            <person name="Kobayashi H."/>
            <person name="Nagahama T."/>
            <person name="Arai W."/>
            <person name="Sasagawa Y."/>
            <person name="Umeda M."/>
            <person name="Hayashi T."/>
            <person name="Nikaido I."/>
            <person name="Watanabe H."/>
            <person name="Oguri K."/>
            <person name="Kitazato H."/>
            <person name="Fujioka K."/>
            <person name="Kido Y."/>
            <person name="Takami H."/>
        </authorList>
    </citation>
    <scope>NUCLEOTIDE SEQUENCE</scope>
    <source>
        <tissue evidence="13">Whole body</tissue>
    </source>
</reference>
<evidence type="ECO:0000256" key="10">
    <source>
        <dbReference type="RuleBase" id="RU003801"/>
    </source>
</evidence>
<reference evidence="12" key="2">
    <citation type="journal article" date="2018" name="Biosci. Biotechnol. Biochem.">
        <title>Polysaccharide hydrolase of the hadal zone amphipods Hirondellea gigas.</title>
        <authorList>
            <person name="Kobayashi H."/>
            <person name="Nagahama T."/>
            <person name="Arai W."/>
            <person name="Sasagawa Y."/>
            <person name="Umeda M."/>
            <person name="Hayashi T."/>
            <person name="Nikaido I."/>
            <person name="Watanabe H."/>
            <person name="Oguri K."/>
            <person name="Kitazato H."/>
            <person name="Fujioka K."/>
            <person name="Kido Y."/>
            <person name="Takami H."/>
        </authorList>
    </citation>
    <scope>NUCLEOTIDE SEQUENCE</scope>
    <source>
        <tissue evidence="12">Whole body</tissue>
    </source>
</reference>
<accession>A0A2P2I894</accession>
<evidence type="ECO:0000256" key="4">
    <source>
        <dbReference type="ARBA" id="ARBA00022679"/>
    </source>
</evidence>
<dbReference type="InterPro" id="IPR039551">
    <property type="entry name" value="Cho/carn_acyl_trans"/>
</dbReference>
<evidence type="ECO:0000256" key="6">
    <source>
        <dbReference type="ARBA" id="ARBA00023098"/>
    </source>
</evidence>
<sequence length="666" mass="73920">MGTLRLPHQIYRSSTGGLSRLCSSSDSADHGRRAISNWASDEYQFLHKSYAPTMHFQKSLLRLPVPELDKTCARYLLSQKALLDDADYKETEKLVEDFRVNAGPPLQEKLKTQDKNNKHTNYISKPWFDMYLSDRAPVVLNYNPFLAFLPPEPGMANPVMRATNLLVSSARFMRTLRNNILEPEVFHLNPAKSDTDFFRKLIRWTPQMFASFPAYAMKAFPLDMSQFGNLLNSTRIPGIGKDSLSCDDTAKHILVMKDGNFYVFDILDQNGCVHPPSHMHACMTHIAADTTPRPSHPIGYLTSENRDTWAKVRHELESLGNGEALRMIDHAAFNIVFDDSVLADDHEKSYRTFLYGDAGNRWFDKSFSVIFAKDGITALNFEHAWGDGVAIMRYFNEIANDEKHNFITPESVPAAIDASQYVRRLELKLSSSVESAVSAAKQQYEAATGALAVHVLESDLLGKQTCKEHKVSPDAIMQLGFQVAYRMLYGGVAATYESCSTSAFKHGRTETVRPATLQTKAFSDAVCGTSVQASAGDLKRMIMECSAVHGELTKNAAMGQGFDRHLYGLRKMSEADGVAAAPALYQDPAYARINHNVLSTSTLPSNLISFGGFAPVVRDGFGIGYQIKGDKLGLVVSSYPPHRDGAGFVECARKAYTLIRDALASK</sequence>
<dbReference type="PANTHER" id="PTHR22589:SF16">
    <property type="entry name" value="CARNITINE O-PALMITOYLTRANSFERASE 2, MITOCHONDRIAL"/>
    <property type="match status" value="1"/>
</dbReference>
<comment type="similarity">
    <text evidence="2 10">Belongs to the carnitine/choline acetyltransferase family.</text>
</comment>
<evidence type="ECO:0000256" key="5">
    <source>
        <dbReference type="ARBA" id="ARBA00022832"/>
    </source>
</evidence>
<dbReference type="Gene3D" id="1.10.275.20">
    <property type="entry name" value="Choline/Carnitine o-acyltransferase"/>
    <property type="match status" value="1"/>
</dbReference>
<proteinExistence type="evidence at transcript level"/>
<feature type="active site" description="Proton acceptor" evidence="9">
    <location>
        <position position="383"/>
    </location>
</feature>
<dbReference type="SUPFAM" id="SSF52777">
    <property type="entry name" value="CoA-dependent acyltransferases"/>
    <property type="match status" value="2"/>
</dbReference>
<evidence type="ECO:0000256" key="1">
    <source>
        <dbReference type="ARBA" id="ARBA00005005"/>
    </source>
</evidence>
<dbReference type="PROSITE" id="PS00440">
    <property type="entry name" value="ACYLTRANSF_C_2"/>
    <property type="match status" value="1"/>
</dbReference>